<gene>
    <name evidence="1" type="ORF">S03H2_72278</name>
</gene>
<accession>X1JWH2</accession>
<proteinExistence type="predicted"/>
<organism evidence="1">
    <name type="scientific">marine sediment metagenome</name>
    <dbReference type="NCBI Taxonomy" id="412755"/>
    <lineage>
        <taxon>unclassified sequences</taxon>
        <taxon>metagenomes</taxon>
        <taxon>ecological metagenomes</taxon>
    </lineage>
</organism>
<evidence type="ECO:0000313" key="1">
    <source>
        <dbReference type="EMBL" id="GAH99086.1"/>
    </source>
</evidence>
<sequence>GQPVILHHFYIAYAEELSIKKTESEKAIVFCKWLHRGLDETLLKQIGIESYNLDQSIVCPDMPTP</sequence>
<dbReference type="AlphaFoldDB" id="X1JWH2"/>
<dbReference type="EMBL" id="BARU01048775">
    <property type="protein sequence ID" value="GAH99086.1"/>
    <property type="molecule type" value="Genomic_DNA"/>
</dbReference>
<feature type="non-terminal residue" evidence="1">
    <location>
        <position position="1"/>
    </location>
</feature>
<name>X1JWH2_9ZZZZ</name>
<feature type="non-terminal residue" evidence="1">
    <location>
        <position position="65"/>
    </location>
</feature>
<protein>
    <submittedName>
        <fullName evidence="1">Uncharacterized protein</fullName>
    </submittedName>
</protein>
<reference evidence="1" key="1">
    <citation type="journal article" date="2014" name="Front. Microbiol.">
        <title>High frequency of phylogenetically diverse reductive dehalogenase-homologous genes in deep subseafloor sedimentary metagenomes.</title>
        <authorList>
            <person name="Kawai M."/>
            <person name="Futagami T."/>
            <person name="Toyoda A."/>
            <person name="Takaki Y."/>
            <person name="Nishi S."/>
            <person name="Hori S."/>
            <person name="Arai W."/>
            <person name="Tsubouchi T."/>
            <person name="Morono Y."/>
            <person name="Uchiyama I."/>
            <person name="Ito T."/>
            <person name="Fujiyama A."/>
            <person name="Inagaki F."/>
            <person name="Takami H."/>
        </authorList>
    </citation>
    <scope>NUCLEOTIDE SEQUENCE</scope>
    <source>
        <strain evidence="1">Expedition CK06-06</strain>
    </source>
</reference>
<comment type="caution">
    <text evidence="1">The sequence shown here is derived from an EMBL/GenBank/DDBJ whole genome shotgun (WGS) entry which is preliminary data.</text>
</comment>